<dbReference type="InterPro" id="IPR020561">
    <property type="entry name" value="PRibGlycinamid_synth_ATP-grasp"/>
</dbReference>
<evidence type="ECO:0000256" key="5">
    <source>
        <dbReference type="ARBA" id="ARBA00022598"/>
    </source>
</evidence>
<keyword evidence="6 13" id="KW-0547">Nucleotide-binding</keyword>
<dbReference type="Gene3D" id="3.30.1490.20">
    <property type="entry name" value="ATP-grasp fold, A domain"/>
    <property type="match status" value="1"/>
</dbReference>
<dbReference type="PROSITE" id="PS00184">
    <property type="entry name" value="GARS"/>
    <property type="match status" value="1"/>
</dbReference>
<evidence type="ECO:0000256" key="6">
    <source>
        <dbReference type="ARBA" id="ARBA00022741"/>
    </source>
</evidence>
<dbReference type="InterPro" id="IPR020560">
    <property type="entry name" value="PRibGlycinamide_synth_C-dom"/>
</dbReference>
<dbReference type="SUPFAM" id="SSF56059">
    <property type="entry name" value="Glutathione synthetase ATP-binding domain-like"/>
    <property type="match status" value="1"/>
</dbReference>
<dbReference type="KEGG" id="ccho:CCHOA_01850"/>
<dbReference type="PANTHER" id="PTHR43472">
    <property type="entry name" value="PHOSPHORIBOSYLAMINE--GLYCINE LIGASE"/>
    <property type="match status" value="1"/>
</dbReference>
<dbReference type="GO" id="GO:0004637">
    <property type="term" value="F:phosphoribosylamine-glycine ligase activity"/>
    <property type="evidence" value="ECO:0007669"/>
    <property type="project" value="UniProtKB-UniRule"/>
</dbReference>
<dbReference type="GO" id="GO:0006189">
    <property type="term" value="P:'de novo' IMP biosynthetic process"/>
    <property type="evidence" value="ECO:0007669"/>
    <property type="project" value="UniProtKB-UniRule"/>
</dbReference>
<dbReference type="InterPro" id="IPR037123">
    <property type="entry name" value="PRibGlycinamide_synth_C_sf"/>
</dbReference>
<dbReference type="InterPro" id="IPR020562">
    <property type="entry name" value="PRibGlycinamide_synth_N"/>
</dbReference>
<dbReference type="OrthoDB" id="9807240at2"/>
<feature type="domain" description="ATP-grasp" evidence="14">
    <location>
        <begin position="113"/>
        <end position="316"/>
    </location>
</feature>
<comment type="cofactor">
    <cofactor evidence="1">
        <name>Mn(2+)</name>
        <dbReference type="ChEBI" id="CHEBI:29035"/>
    </cofactor>
</comment>
<evidence type="ECO:0000256" key="4">
    <source>
        <dbReference type="ARBA" id="ARBA00013255"/>
    </source>
</evidence>
<comment type="cofactor">
    <cofactor evidence="2">
        <name>Mg(2+)</name>
        <dbReference type="ChEBI" id="CHEBI:18420"/>
    </cofactor>
</comment>
<dbReference type="InterPro" id="IPR011761">
    <property type="entry name" value="ATP-grasp"/>
</dbReference>
<evidence type="ECO:0000256" key="8">
    <source>
        <dbReference type="ARBA" id="ARBA00022840"/>
    </source>
</evidence>
<evidence type="ECO:0000256" key="11">
    <source>
        <dbReference type="ARBA" id="ARBA00042864"/>
    </source>
</evidence>
<comment type="pathway">
    <text evidence="3 12">Purine metabolism; IMP biosynthesis via de novo pathway; N(1)-(5-phospho-D-ribosyl)glycinamide from 5-phospho-alpha-D-ribose 1-diphosphate: step 2/2.</text>
</comment>
<evidence type="ECO:0000259" key="14">
    <source>
        <dbReference type="PROSITE" id="PS50975"/>
    </source>
</evidence>
<dbReference type="Gene3D" id="3.40.50.20">
    <property type="match status" value="1"/>
</dbReference>
<dbReference type="Gene3D" id="3.90.600.10">
    <property type="entry name" value="Phosphoribosylglycinamide synthetase, C-terminal domain"/>
    <property type="match status" value="1"/>
</dbReference>
<evidence type="ECO:0000256" key="7">
    <source>
        <dbReference type="ARBA" id="ARBA00022755"/>
    </source>
</evidence>
<reference evidence="15 16" key="1">
    <citation type="submission" date="2018-11" db="EMBL/GenBank/DDBJ databases">
        <authorList>
            <person name="Kleinhagauer T."/>
            <person name="Glaeser S.P."/>
            <person name="Spergser J."/>
            <person name="Ruckert C."/>
            <person name="Kaempfer P."/>
            <person name="Busse H.-J."/>
        </authorList>
    </citation>
    <scope>NUCLEOTIDE SEQUENCE [LARGE SCALE GENOMIC DNA]</scope>
    <source>
        <strain evidence="15 16">200CH</strain>
    </source>
</reference>
<name>A0A3G6J452_9CORY</name>
<dbReference type="PROSITE" id="PS50975">
    <property type="entry name" value="ATP_GRASP"/>
    <property type="match status" value="1"/>
</dbReference>
<comment type="catalytic activity">
    <reaction evidence="12">
        <text>5-phospho-beta-D-ribosylamine + glycine + ATP = N(1)-(5-phospho-beta-D-ribosyl)glycinamide + ADP + phosphate + H(+)</text>
        <dbReference type="Rhea" id="RHEA:17453"/>
        <dbReference type="ChEBI" id="CHEBI:15378"/>
        <dbReference type="ChEBI" id="CHEBI:30616"/>
        <dbReference type="ChEBI" id="CHEBI:43474"/>
        <dbReference type="ChEBI" id="CHEBI:57305"/>
        <dbReference type="ChEBI" id="CHEBI:58681"/>
        <dbReference type="ChEBI" id="CHEBI:143788"/>
        <dbReference type="ChEBI" id="CHEBI:456216"/>
        <dbReference type="EC" id="6.3.4.13"/>
    </reaction>
</comment>
<dbReference type="EMBL" id="CP033896">
    <property type="protein sequence ID" value="AZA12797.1"/>
    <property type="molecule type" value="Genomic_DNA"/>
</dbReference>
<dbReference type="RefSeq" id="WP_123926106.1">
    <property type="nucleotide sequence ID" value="NZ_CP033896.1"/>
</dbReference>
<keyword evidence="5 12" id="KW-0436">Ligase</keyword>
<dbReference type="InterPro" id="IPR000115">
    <property type="entry name" value="PRibGlycinamide_synth"/>
</dbReference>
<keyword evidence="7 12" id="KW-0658">Purine biosynthesis</keyword>
<evidence type="ECO:0000256" key="9">
    <source>
        <dbReference type="ARBA" id="ARBA00038345"/>
    </source>
</evidence>
<dbReference type="PANTHER" id="PTHR43472:SF1">
    <property type="entry name" value="PHOSPHORIBOSYLAMINE--GLYCINE LIGASE, CHLOROPLASTIC"/>
    <property type="match status" value="1"/>
</dbReference>
<evidence type="ECO:0000256" key="10">
    <source>
        <dbReference type="ARBA" id="ARBA00042242"/>
    </source>
</evidence>
<evidence type="ECO:0000256" key="3">
    <source>
        <dbReference type="ARBA" id="ARBA00005174"/>
    </source>
</evidence>
<dbReference type="GO" id="GO:0005524">
    <property type="term" value="F:ATP binding"/>
    <property type="evidence" value="ECO:0007669"/>
    <property type="project" value="UniProtKB-UniRule"/>
</dbReference>
<organism evidence="15 16">
    <name type="scientific">Corynebacterium choanae</name>
    <dbReference type="NCBI Taxonomy" id="1862358"/>
    <lineage>
        <taxon>Bacteria</taxon>
        <taxon>Bacillati</taxon>
        <taxon>Actinomycetota</taxon>
        <taxon>Actinomycetes</taxon>
        <taxon>Mycobacteriales</taxon>
        <taxon>Corynebacteriaceae</taxon>
        <taxon>Corynebacterium</taxon>
    </lineage>
</organism>
<comment type="similarity">
    <text evidence="9 12">Belongs to the GARS family.</text>
</comment>
<dbReference type="SUPFAM" id="SSF52440">
    <property type="entry name" value="PreATP-grasp domain"/>
    <property type="match status" value="1"/>
</dbReference>
<evidence type="ECO:0000313" key="16">
    <source>
        <dbReference type="Proteomes" id="UP000269019"/>
    </source>
</evidence>
<proteinExistence type="inferred from homology"/>
<dbReference type="SMART" id="SM01209">
    <property type="entry name" value="GARS_A"/>
    <property type="match status" value="1"/>
</dbReference>
<dbReference type="InterPro" id="IPR011054">
    <property type="entry name" value="Rudment_hybrid_motif"/>
</dbReference>
<dbReference type="InterPro" id="IPR020559">
    <property type="entry name" value="PRibGlycinamide_synth_CS"/>
</dbReference>
<dbReference type="Proteomes" id="UP000269019">
    <property type="component" value="Chromosome"/>
</dbReference>
<dbReference type="InterPro" id="IPR016185">
    <property type="entry name" value="PreATP-grasp_dom_sf"/>
</dbReference>
<dbReference type="HAMAP" id="MF_00138">
    <property type="entry name" value="GARS"/>
    <property type="match status" value="1"/>
</dbReference>
<dbReference type="GO" id="GO:0009113">
    <property type="term" value="P:purine nucleobase biosynthetic process"/>
    <property type="evidence" value="ECO:0007669"/>
    <property type="project" value="InterPro"/>
</dbReference>
<dbReference type="Pfam" id="PF02844">
    <property type="entry name" value="GARS_N"/>
    <property type="match status" value="1"/>
</dbReference>
<keyword evidence="16" id="KW-1185">Reference proteome</keyword>
<dbReference type="SMART" id="SM01210">
    <property type="entry name" value="GARS_C"/>
    <property type="match status" value="1"/>
</dbReference>
<protein>
    <recommendedName>
        <fullName evidence="4 12">Phosphoribosylamine--glycine ligase</fullName>
        <ecNumber evidence="4 12">6.3.4.13</ecNumber>
    </recommendedName>
    <alternativeName>
        <fullName evidence="12">GARS</fullName>
    </alternativeName>
    <alternativeName>
        <fullName evidence="10 12">Glycinamide ribonucleotide synthetase</fullName>
    </alternativeName>
    <alternativeName>
        <fullName evidence="11 12">Phosphoribosylglycinamide synthetase</fullName>
    </alternativeName>
</protein>
<dbReference type="SUPFAM" id="SSF51246">
    <property type="entry name" value="Rudiment single hybrid motif"/>
    <property type="match status" value="1"/>
</dbReference>
<accession>A0A3G6J452</accession>
<dbReference type="InterPro" id="IPR013815">
    <property type="entry name" value="ATP_grasp_subdomain_1"/>
</dbReference>
<dbReference type="Gene3D" id="3.30.470.20">
    <property type="entry name" value="ATP-grasp fold, B domain"/>
    <property type="match status" value="1"/>
</dbReference>
<evidence type="ECO:0000256" key="12">
    <source>
        <dbReference type="HAMAP-Rule" id="MF_00138"/>
    </source>
</evidence>
<dbReference type="EC" id="6.3.4.13" evidence="4 12"/>
<evidence type="ECO:0000256" key="13">
    <source>
        <dbReference type="PROSITE-ProRule" id="PRU00409"/>
    </source>
</evidence>
<dbReference type="UniPathway" id="UPA00074">
    <property type="reaction ID" value="UER00125"/>
</dbReference>
<gene>
    <name evidence="12 15" type="primary">purD</name>
    <name evidence="15" type="ORF">CCHOA_01850</name>
</gene>
<dbReference type="Pfam" id="PF02843">
    <property type="entry name" value="GARS_C"/>
    <property type="match status" value="1"/>
</dbReference>
<evidence type="ECO:0000256" key="1">
    <source>
        <dbReference type="ARBA" id="ARBA00001936"/>
    </source>
</evidence>
<dbReference type="GO" id="GO:0046872">
    <property type="term" value="F:metal ion binding"/>
    <property type="evidence" value="ECO:0007669"/>
    <property type="project" value="InterPro"/>
</dbReference>
<evidence type="ECO:0000313" key="15">
    <source>
        <dbReference type="EMBL" id="AZA12797.1"/>
    </source>
</evidence>
<sequence length="431" mass="44346">MRVLLLGSGAREHALALGLYADPAVNSLTIAPGNAGMADLGELVAEVENQPVDITDGAMMVSLARAVNADLVVIGPEQPLVAGVADDLRAAGFAVFGPSKAAAMLEGSKLFAKQVMEEAGVLTAEVTRVTPADSAATLDAALDAMGPTWVVKDDGLAGGKGVVVTADRNDAAAHAQAVLQAGHDVLFESFLDGPEISLFCLVDGETVVPLLPAQDHKRAYDNDEGPNTGGMGAYTPLPWVSAAAVEHIVQTVVEPVAAAMVRRGTPYSGLLYAGLAWGKRGPAVVEFNCRFGDPETQAVLSLLKSPLGEVLHATATGKLASLPPLQWKDGAACIVVLAAEGYPAKPRTGDAIVIEEHPGDAAILHAGTRVDEQGTLCSAGGRVLGIVGHGADLTAARKQAYDTLGHISLPGSFYRRDIGATTIDPVVIPET</sequence>
<dbReference type="AlphaFoldDB" id="A0A3G6J452"/>
<evidence type="ECO:0000256" key="2">
    <source>
        <dbReference type="ARBA" id="ARBA00001946"/>
    </source>
</evidence>
<dbReference type="NCBIfam" id="TIGR00877">
    <property type="entry name" value="purD"/>
    <property type="match status" value="1"/>
</dbReference>
<dbReference type="Pfam" id="PF01071">
    <property type="entry name" value="GARS_A"/>
    <property type="match status" value="1"/>
</dbReference>
<keyword evidence="8 13" id="KW-0067">ATP-binding</keyword>